<evidence type="ECO:0000313" key="5">
    <source>
        <dbReference type="Proteomes" id="UP000762676"/>
    </source>
</evidence>
<sequence length="617" mass="71873">MESQSGSESEDNEDEWVHHVRHYPRIPAFTGDSGIKADLPEDPSPLDVYQLFITDDLIASWKRETNRYARTVIRSKDLQLLSKRSRFNTWKPVTLDEMREFIAISLHIGLLRKPTLHDYWSRHPAVHSSYSSKVMQRERYLSILGFFHIANNAEFLPYGHENHDPIHKIRPFVTHLNDKFKELWSRLQGQQTMMVGTCRRNRVGMPADLFNGRQRAGDFDFRWKGQLVVTRWFDKREVITLSTFHKPLLQETQGRYELKQKPLAAIDYVRYMSGVDHSDQLISFFPMRRKSQKWWKKPFFHLLTLVSIQTSIILNIHRKQHGRPVTNLAAVVKDLTISLVDKDTSYDAERDNVNLPLARVRERHFMKLCPPTTDGGKSRRQCKCIIVSERIQSKHCCNIHEMEFEIFLYDSLKDKFSIVAKIGKSKFDLPIQVLDIVYSQTLCWIGMFFTPLLPAITFVKVFTFFFLKKFELLYVAQAPDNAYGASRSYSFFQSVLLFSFIAISCLLGFMIGNYNPSMSCGPFRLYSKEDHVMFTTVTNAVNSWPSVPRSIIKYFGTVAFFVPAFLVLLLAIYYYSALSAGYRKMEKLLKLELKSEAHDKQFLLARVDEVIKKGQLK</sequence>
<feature type="transmembrane region" description="Helical" evidence="1">
    <location>
        <begin position="488"/>
        <end position="511"/>
    </location>
</feature>
<feature type="transmembrane region" description="Helical" evidence="1">
    <location>
        <begin position="444"/>
        <end position="467"/>
    </location>
</feature>
<comment type="caution">
    <text evidence="4">The sequence shown here is derived from an EMBL/GenBank/DDBJ whole genome shotgun (WGS) entry which is preliminary data.</text>
</comment>
<dbReference type="Pfam" id="PF13843">
    <property type="entry name" value="DDE_Tnp_1_7"/>
    <property type="match status" value="1"/>
</dbReference>
<dbReference type="AlphaFoldDB" id="A0AAV4HV91"/>
<dbReference type="EMBL" id="BMAT01002211">
    <property type="protein sequence ID" value="GFS01847.1"/>
    <property type="molecule type" value="Genomic_DNA"/>
</dbReference>
<feature type="transmembrane region" description="Helical" evidence="1">
    <location>
        <begin position="551"/>
        <end position="575"/>
    </location>
</feature>
<feature type="domain" description="PiggyBac transposable element-derived protein" evidence="3">
    <location>
        <begin position="44"/>
        <end position="185"/>
    </location>
</feature>
<feature type="domain" description="TMC" evidence="2">
    <location>
        <begin position="416"/>
        <end position="486"/>
    </location>
</feature>
<name>A0AAV4HV91_9GAST</name>
<evidence type="ECO:0000256" key="1">
    <source>
        <dbReference type="SAM" id="Phobius"/>
    </source>
</evidence>
<protein>
    <submittedName>
        <fullName evidence="4">Transmembrane channel-like protein 7</fullName>
    </submittedName>
</protein>
<gene>
    <name evidence="4" type="ORF">ElyMa_001107800</name>
</gene>
<evidence type="ECO:0000313" key="4">
    <source>
        <dbReference type="EMBL" id="GFS01847.1"/>
    </source>
</evidence>
<dbReference type="InterPro" id="IPR029526">
    <property type="entry name" value="PGBD"/>
</dbReference>
<dbReference type="PANTHER" id="PTHR46599">
    <property type="entry name" value="PIGGYBAC TRANSPOSABLE ELEMENT-DERIVED PROTEIN 4"/>
    <property type="match status" value="1"/>
</dbReference>
<evidence type="ECO:0000259" key="2">
    <source>
        <dbReference type="Pfam" id="PF07810"/>
    </source>
</evidence>
<dbReference type="InterPro" id="IPR012496">
    <property type="entry name" value="TMC_dom"/>
</dbReference>
<keyword evidence="1" id="KW-1133">Transmembrane helix</keyword>
<evidence type="ECO:0000259" key="3">
    <source>
        <dbReference type="Pfam" id="PF13843"/>
    </source>
</evidence>
<organism evidence="4 5">
    <name type="scientific">Elysia marginata</name>
    <dbReference type="NCBI Taxonomy" id="1093978"/>
    <lineage>
        <taxon>Eukaryota</taxon>
        <taxon>Metazoa</taxon>
        <taxon>Spiralia</taxon>
        <taxon>Lophotrochozoa</taxon>
        <taxon>Mollusca</taxon>
        <taxon>Gastropoda</taxon>
        <taxon>Heterobranchia</taxon>
        <taxon>Euthyneura</taxon>
        <taxon>Panpulmonata</taxon>
        <taxon>Sacoglossa</taxon>
        <taxon>Placobranchoidea</taxon>
        <taxon>Plakobranchidae</taxon>
        <taxon>Elysia</taxon>
    </lineage>
</organism>
<reference evidence="4 5" key="1">
    <citation type="journal article" date="2021" name="Elife">
        <title>Chloroplast acquisition without the gene transfer in kleptoplastic sea slugs, Plakobranchus ocellatus.</title>
        <authorList>
            <person name="Maeda T."/>
            <person name="Takahashi S."/>
            <person name="Yoshida T."/>
            <person name="Shimamura S."/>
            <person name="Takaki Y."/>
            <person name="Nagai Y."/>
            <person name="Toyoda A."/>
            <person name="Suzuki Y."/>
            <person name="Arimoto A."/>
            <person name="Ishii H."/>
            <person name="Satoh N."/>
            <person name="Nishiyama T."/>
            <person name="Hasebe M."/>
            <person name="Maruyama T."/>
            <person name="Minagawa J."/>
            <person name="Obokata J."/>
            <person name="Shigenobu S."/>
        </authorList>
    </citation>
    <scope>NUCLEOTIDE SEQUENCE [LARGE SCALE GENOMIC DNA]</scope>
</reference>
<keyword evidence="1" id="KW-0472">Membrane</keyword>
<dbReference type="Proteomes" id="UP000762676">
    <property type="component" value="Unassembled WGS sequence"/>
</dbReference>
<accession>A0AAV4HV91</accession>
<keyword evidence="1 4" id="KW-0812">Transmembrane</keyword>
<dbReference type="GO" id="GO:0016020">
    <property type="term" value="C:membrane"/>
    <property type="evidence" value="ECO:0007669"/>
    <property type="project" value="InterPro"/>
</dbReference>
<dbReference type="PANTHER" id="PTHR46599:SF3">
    <property type="entry name" value="PIGGYBAC TRANSPOSABLE ELEMENT-DERIVED PROTEIN 4"/>
    <property type="match status" value="1"/>
</dbReference>
<proteinExistence type="predicted"/>
<keyword evidence="5" id="KW-1185">Reference proteome</keyword>
<dbReference type="Pfam" id="PF07810">
    <property type="entry name" value="TMC"/>
    <property type="match status" value="1"/>
</dbReference>